<sequence>MAYEVIILYHFHMPCLLWEHLLNIPNECPQKEKYRTIWYISFLYLIRL</sequence>
<protein>
    <submittedName>
        <fullName evidence="1">Uncharacterized protein</fullName>
    </submittedName>
</protein>
<name>A0A6N3BVS9_9BACT</name>
<accession>A0A6N3BVS9</accession>
<proteinExistence type="predicted"/>
<organism evidence="1">
    <name type="scientific">Parabacteroides merdae</name>
    <dbReference type="NCBI Taxonomy" id="46503"/>
    <lineage>
        <taxon>Bacteria</taxon>
        <taxon>Pseudomonadati</taxon>
        <taxon>Bacteroidota</taxon>
        <taxon>Bacteroidia</taxon>
        <taxon>Bacteroidales</taxon>
        <taxon>Tannerellaceae</taxon>
        <taxon>Parabacteroides</taxon>
    </lineage>
</organism>
<gene>
    <name evidence="1" type="ORF">PMLFYP103_01098</name>
</gene>
<evidence type="ECO:0000313" key="1">
    <source>
        <dbReference type="EMBL" id="VYU05697.1"/>
    </source>
</evidence>
<reference evidence="1" key="1">
    <citation type="submission" date="2019-11" db="EMBL/GenBank/DDBJ databases">
        <authorList>
            <person name="Feng L."/>
        </authorList>
    </citation>
    <scope>NUCLEOTIDE SEQUENCE</scope>
    <source>
        <strain evidence="1">PmerdaeLFYP103</strain>
    </source>
</reference>
<dbReference type="AlphaFoldDB" id="A0A6N3BVS9"/>
<dbReference type="EMBL" id="CACRUV010000017">
    <property type="protein sequence ID" value="VYU05697.1"/>
    <property type="molecule type" value="Genomic_DNA"/>
</dbReference>